<dbReference type="EMBL" id="FR824122">
    <property type="protein sequence ID" value="CCA19721.1"/>
    <property type="molecule type" value="Genomic_DNA"/>
</dbReference>
<dbReference type="HOGENOM" id="CLU_2241619_0_0_1"/>
<gene>
    <name evidence="1" type="primary">AlNc14C77G5139</name>
    <name evidence="1" type="ORF">ALNC14_058640</name>
</gene>
<dbReference type="AlphaFoldDB" id="F0WET9"/>
<name>F0WET9_9STRA</name>
<protein>
    <submittedName>
        <fullName evidence="1">AlNc14C77G5139 protein</fullName>
    </submittedName>
</protein>
<proteinExistence type="predicted"/>
<accession>F0WET9</accession>
<sequence>MGTCSSTERLRHLSQKMKSAKEYLLRAVERYSEALDGFLLRLYFYSKTVELHKQRRSNKKWYRDFIALYSLPSKRGDNTGRWQFFGEVESLGCGRTLLSFFMGRL</sequence>
<organism evidence="1">
    <name type="scientific">Albugo laibachii Nc14</name>
    <dbReference type="NCBI Taxonomy" id="890382"/>
    <lineage>
        <taxon>Eukaryota</taxon>
        <taxon>Sar</taxon>
        <taxon>Stramenopiles</taxon>
        <taxon>Oomycota</taxon>
        <taxon>Peronosporomycetes</taxon>
        <taxon>Albuginales</taxon>
        <taxon>Albuginaceae</taxon>
        <taxon>Albugo</taxon>
    </lineage>
</organism>
<reference evidence="1" key="1">
    <citation type="journal article" date="2011" name="PLoS Biol.">
        <title>Gene gain and loss during evolution of obligate parasitism in the white rust pathogen of Arabidopsis thaliana.</title>
        <authorList>
            <person name="Kemen E."/>
            <person name="Gardiner A."/>
            <person name="Schultz-Larsen T."/>
            <person name="Kemen A.C."/>
            <person name="Balmuth A.L."/>
            <person name="Robert-Seilaniantz A."/>
            <person name="Bailey K."/>
            <person name="Holub E."/>
            <person name="Studholme D.J."/>
            <person name="Maclean D."/>
            <person name="Jones J.D."/>
        </authorList>
    </citation>
    <scope>NUCLEOTIDE SEQUENCE</scope>
</reference>
<reference evidence="1" key="2">
    <citation type="submission" date="2011-02" db="EMBL/GenBank/DDBJ databases">
        <authorList>
            <person name="MacLean D."/>
        </authorList>
    </citation>
    <scope>NUCLEOTIDE SEQUENCE</scope>
</reference>
<evidence type="ECO:0000313" key="1">
    <source>
        <dbReference type="EMBL" id="CCA19721.1"/>
    </source>
</evidence>